<evidence type="ECO:0000256" key="2">
    <source>
        <dbReference type="SAM" id="Phobius"/>
    </source>
</evidence>
<keyword evidence="2" id="KW-1133">Transmembrane helix</keyword>
<evidence type="ECO:0000256" key="1">
    <source>
        <dbReference type="SAM" id="MobiDB-lite"/>
    </source>
</evidence>
<feature type="compositionally biased region" description="Basic and acidic residues" evidence="1">
    <location>
        <begin position="518"/>
        <end position="532"/>
    </location>
</feature>
<evidence type="ECO:0000313" key="3">
    <source>
        <dbReference type="EMBL" id="QBK88870.1"/>
    </source>
</evidence>
<sequence>MATFKPQVGIRANLWLNIKKSNIKLLFMEYFVLWVATCIINSISKKMMLDLIDINIDRYRAIKIVATMGLLRIMNQWIRSVSSIIQYKKIPAKFNTSAKSYYWGLMATADITWLRSKDFNNIIHSIDGGITSMNIILKTGLSFADPLSRCIVTLWILYNKIGYITVYIFIIFIVLFVAGMILVKRSYLSGKLSSKRIKPIYLYINSIKQTFFTEMLNGRGSIVSKAIVKKSEMINKIQQSNSNRNMLEYNCFNSCHTFMVTLFVISIIWMGLNDIKLVAILYNTINGACYTVWGVFHKMRNIIVQVSKWNGLEEILKEYDGAHDVEKVSLTSLTDLDSVFPKKFTEARIIGKSGSGKTSFMLQLLCKAFKQNKVSWLYLDQKMQILESEIITIRQFMTEYLPDGDVADSVLCETAKILQIENIINSETLGESFVKPSGGEVKRIMIIRAILPILTNCTKVQYIFADEMTAGLDEESWTLVRSLFDEIQKKYNIRVVSIDHHDFETDIKISVKIMKQEGDKEKNKKEDKDAKGTNKSAPTPPFYDLRFWFFTNLFYWKVPVDESKNKKRKCAPQVIAQLVE</sequence>
<dbReference type="EMBL" id="MK500402">
    <property type="protein sequence ID" value="QBK88870.1"/>
    <property type="molecule type" value="Genomic_DNA"/>
</dbReference>
<reference evidence="3" key="1">
    <citation type="journal article" date="2019" name="MBio">
        <title>Virus Genomes from Deep Sea Sediments Expand the Ocean Megavirome and Support Independent Origins of Viral Gigantism.</title>
        <authorList>
            <person name="Backstrom D."/>
            <person name="Yutin N."/>
            <person name="Jorgensen S.L."/>
            <person name="Dharamshi J."/>
            <person name="Homa F."/>
            <person name="Zaremba-Niedwiedzka K."/>
            <person name="Spang A."/>
            <person name="Wolf Y.I."/>
            <person name="Koonin E.V."/>
            <person name="Ettema T.J."/>
        </authorList>
    </citation>
    <scope>NUCLEOTIDE SEQUENCE</scope>
</reference>
<protein>
    <submittedName>
        <fullName evidence="3">AAA ATPase domain protein</fullName>
    </submittedName>
</protein>
<proteinExistence type="predicted"/>
<gene>
    <name evidence="3" type="ORF">LCMiAC01_05520</name>
</gene>
<feature type="transmembrane region" description="Helical" evidence="2">
    <location>
        <begin position="251"/>
        <end position="271"/>
    </location>
</feature>
<accession>A0A481Z0T4</accession>
<dbReference type="SUPFAM" id="SSF52540">
    <property type="entry name" value="P-loop containing nucleoside triphosphate hydrolases"/>
    <property type="match status" value="1"/>
</dbReference>
<dbReference type="InterPro" id="IPR027417">
    <property type="entry name" value="P-loop_NTPase"/>
</dbReference>
<feature type="transmembrane region" description="Helical" evidence="2">
    <location>
        <begin position="164"/>
        <end position="183"/>
    </location>
</feature>
<feature type="transmembrane region" description="Helical" evidence="2">
    <location>
        <begin position="277"/>
        <end position="296"/>
    </location>
</feature>
<organism evidence="3">
    <name type="scientific">Mimivirus LCMiAC01</name>
    <dbReference type="NCBI Taxonomy" id="2506608"/>
    <lineage>
        <taxon>Viruses</taxon>
        <taxon>Varidnaviria</taxon>
        <taxon>Bamfordvirae</taxon>
        <taxon>Nucleocytoviricota</taxon>
        <taxon>Megaviricetes</taxon>
        <taxon>Imitervirales</taxon>
        <taxon>Mimiviridae</taxon>
        <taxon>Klosneuvirinae</taxon>
    </lineage>
</organism>
<feature type="transmembrane region" description="Helical" evidence="2">
    <location>
        <begin position="23"/>
        <end position="43"/>
    </location>
</feature>
<name>A0A481Z0T4_9VIRU</name>
<keyword evidence="2" id="KW-0812">Transmembrane</keyword>
<dbReference type="Gene3D" id="3.40.50.300">
    <property type="entry name" value="P-loop containing nucleotide triphosphate hydrolases"/>
    <property type="match status" value="1"/>
</dbReference>
<feature type="region of interest" description="Disordered" evidence="1">
    <location>
        <begin position="518"/>
        <end position="537"/>
    </location>
</feature>
<keyword evidence="2" id="KW-0472">Membrane</keyword>